<dbReference type="Proteomes" id="UP000000602">
    <property type="component" value="Chromosome"/>
</dbReference>
<protein>
    <submittedName>
        <fullName evidence="1">Uncharacterized protein</fullName>
    </submittedName>
</protein>
<organism evidence="1 2">
    <name type="scientific">Desulfotalea psychrophila (strain LSv54 / DSM 12343)</name>
    <dbReference type="NCBI Taxonomy" id="177439"/>
    <lineage>
        <taxon>Bacteria</taxon>
        <taxon>Pseudomonadati</taxon>
        <taxon>Thermodesulfobacteriota</taxon>
        <taxon>Desulfobulbia</taxon>
        <taxon>Desulfobulbales</taxon>
        <taxon>Desulfocapsaceae</taxon>
        <taxon>Desulfotalea</taxon>
    </lineage>
</organism>
<accession>Q6ARQ1</accession>
<reference evidence="2" key="1">
    <citation type="journal article" date="2004" name="Environ. Microbiol.">
        <title>The genome of Desulfotalea psychrophila, a sulfate-reducing bacterium from permanently cold Arctic sediments.</title>
        <authorList>
            <person name="Rabus R."/>
            <person name="Ruepp A."/>
            <person name="Frickey T."/>
            <person name="Rattei T."/>
            <person name="Fartmann B."/>
            <person name="Stark M."/>
            <person name="Bauer M."/>
            <person name="Zibat A."/>
            <person name="Lombardot T."/>
            <person name="Becker I."/>
            <person name="Amann J."/>
            <person name="Gellner K."/>
            <person name="Teeling H."/>
            <person name="Leuschner W.D."/>
            <person name="Gloeckner F.-O."/>
            <person name="Lupas A.N."/>
            <person name="Amann R."/>
            <person name="Klenk H.-P."/>
        </authorList>
    </citation>
    <scope>NUCLEOTIDE SEQUENCE [LARGE SCALE GENOMIC DNA]</scope>
    <source>
        <strain evidence="2">DSM 12343 / LSv54</strain>
    </source>
</reference>
<sequence length="42" mass="4813">MGRRRRSKKSILPEKTRSCILAFIASYLCPIFFSHSNPGKTN</sequence>
<keyword evidence="2" id="KW-1185">Reference proteome</keyword>
<dbReference type="KEGG" id="dps:DP0245"/>
<dbReference type="EMBL" id="CR522870">
    <property type="protein sequence ID" value="CAG34974.1"/>
    <property type="molecule type" value="Genomic_DNA"/>
</dbReference>
<evidence type="ECO:0000313" key="1">
    <source>
        <dbReference type="EMBL" id="CAG34974.1"/>
    </source>
</evidence>
<evidence type="ECO:0000313" key="2">
    <source>
        <dbReference type="Proteomes" id="UP000000602"/>
    </source>
</evidence>
<name>Q6ARQ1_DESPS</name>
<gene>
    <name evidence="1" type="ordered locus">DP0245</name>
</gene>
<dbReference type="HOGENOM" id="CLU_3250561_0_0_7"/>
<dbReference type="AlphaFoldDB" id="Q6ARQ1"/>
<proteinExistence type="predicted"/>